<dbReference type="STRING" id="1605367.AFM12_04900"/>
<organism evidence="1 2">
    <name type="scientific">Jiulongibacter sediminis</name>
    <dbReference type="NCBI Taxonomy" id="1605367"/>
    <lineage>
        <taxon>Bacteria</taxon>
        <taxon>Pseudomonadati</taxon>
        <taxon>Bacteroidota</taxon>
        <taxon>Cytophagia</taxon>
        <taxon>Cytophagales</taxon>
        <taxon>Leadbetterellaceae</taxon>
        <taxon>Jiulongibacter</taxon>
    </lineage>
</organism>
<reference evidence="1 2" key="1">
    <citation type="submission" date="2015-07" db="EMBL/GenBank/DDBJ databases">
        <title>The draft genome sequence of Leadbetterella sp. JN14-9.</title>
        <authorList>
            <person name="Liu Y."/>
            <person name="Du J."/>
            <person name="Shao Z."/>
        </authorList>
    </citation>
    <scope>NUCLEOTIDE SEQUENCE [LARGE SCALE GENOMIC DNA]</scope>
    <source>
        <strain evidence="1 2">JN14-9</strain>
    </source>
</reference>
<dbReference type="OrthoDB" id="667893at2"/>
<proteinExistence type="predicted"/>
<evidence type="ECO:0000313" key="2">
    <source>
        <dbReference type="Proteomes" id="UP000050454"/>
    </source>
</evidence>
<gene>
    <name evidence="1" type="ORF">AFM12_04900</name>
</gene>
<name>A0A0P7C8I7_9BACT</name>
<accession>A0A0P7C8I7</accession>
<dbReference type="Proteomes" id="UP000050454">
    <property type="component" value="Unassembled WGS sequence"/>
</dbReference>
<dbReference type="EMBL" id="LGTQ01000005">
    <property type="protein sequence ID" value="KPM49909.1"/>
    <property type="molecule type" value="Genomic_DNA"/>
</dbReference>
<dbReference type="AlphaFoldDB" id="A0A0P7C8I7"/>
<evidence type="ECO:0000313" key="1">
    <source>
        <dbReference type="EMBL" id="KPM49909.1"/>
    </source>
</evidence>
<keyword evidence="2" id="KW-1185">Reference proteome</keyword>
<sequence length="178" mass="20265">MNIRETLLRERSKATCDEIVTYIGEDAQKLDELMQSVLSPEPKLSEMAAWVVTSLTDRNPGLILPYEQAMLEKVKAENNHEAVLRNFLRHWASFGFSEKVEGELYEFGFQVLEGPHSIAAKAHAMYVCMRVVEKYPDLAVEFKILMQEVVEKYGSDSAGIRSRGKKVLKRLDKIISSL</sequence>
<evidence type="ECO:0008006" key="3">
    <source>
        <dbReference type="Google" id="ProtNLM"/>
    </source>
</evidence>
<protein>
    <recommendedName>
        <fullName evidence="3">HEAT repeat domain-containing protein</fullName>
    </recommendedName>
</protein>
<comment type="caution">
    <text evidence="1">The sequence shown here is derived from an EMBL/GenBank/DDBJ whole genome shotgun (WGS) entry which is preliminary data.</text>
</comment>
<dbReference type="RefSeq" id="WP_055144453.1">
    <property type="nucleotide sequence ID" value="NZ_JXSZ01000005.1"/>
</dbReference>